<feature type="region of interest" description="Disordered" evidence="1">
    <location>
        <begin position="1"/>
        <end position="23"/>
    </location>
</feature>
<sequence>MKGSSAGPAEPGSDPSSRDGQALDGEHVSATHRAWSGTISPIGDRDFELLPAKAGIPFAPRTPLTEPFWAGCARGELLFQRCADCGYAGFPPAVACRACLSRALRWERSAGGATLYSWTVVHRPVSRAFRTPYAPAIVTVDEGYQMMTCLVGLGVPAIEAGMRLRAVFHEIEPGTSLPYFSPSTAPLPPSEQEPPCVPTI</sequence>
<proteinExistence type="predicted"/>
<organism evidence="4 5">
    <name type="scientific">Parafrankia irregularis</name>
    <dbReference type="NCBI Taxonomy" id="795642"/>
    <lineage>
        <taxon>Bacteria</taxon>
        <taxon>Bacillati</taxon>
        <taxon>Actinomycetota</taxon>
        <taxon>Actinomycetes</taxon>
        <taxon>Frankiales</taxon>
        <taxon>Frankiaceae</taxon>
        <taxon>Parafrankia</taxon>
    </lineage>
</organism>
<keyword evidence="5" id="KW-1185">Reference proteome</keyword>
<gene>
    <name evidence="4" type="ORF">Ga0074812_107129</name>
</gene>
<dbReference type="InterPro" id="IPR002878">
    <property type="entry name" value="ChsH2_C"/>
</dbReference>
<name>A0A0S4QKT4_9ACTN</name>
<evidence type="ECO:0000259" key="2">
    <source>
        <dbReference type="Pfam" id="PF01796"/>
    </source>
</evidence>
<accession>A0A0S4QKT4</accession>
<dbReference type="AlphaFoldDB" id="A0A0S4QKT4"/>
<dbReference type="Pfam" id="PF01796">
    <property type="entry name" value="OB_ChsH2_C"/>
    <property type="match status" value="1"/>
</dbReference>
<evidence type="ECO:0000313" key="5">
    <source>
        <dbReference type="Proteomes" id="UP000198802"/>
    </source>
</evidence>
<evidence type="ECO:0000256" key="1">
    <source>
        <dbReference type="SAM" id="MobiDB-lite"/>
    </source>
</evidence>
<dbReference type="Proteomes" id="UP000198802">
    <property type="component" value="Unassembled WGS sequence"/>
</dbReference>
<feature type="domain" description="ChsH2 C-terminal OB-fold" evidence="2">
    <location>
        <begin position="106"/>
        <end position="169"/>
    </location>
</feature>
<dbReference type="Pfam" id="PF12172">
    <property type="entry name" value="zf-ChsH2"/>
    <property type="match status" value="1"/>
</dbReference>
<evidence type="ECO:0000259" key="3">
    <source>
        <dbReference type="Pfam" id="PF12172"/>
    </source>
</evidence>
<evidence type="ECO:0000313" key="4">
    <source>
        <dbReference type="EMBL" id="CUU56245.1"/>
    </source>
</evidence>
<reference evidence="5" key="1">
    <citation type="submission" date="2015-11" db="EMBL/GenBank/DDBJ databases">
        <authorList>
            <person name="Varghese N."/>
        </authorList>
    </citation>
    <scope>NUCLEOTIDE SEQUENCE [LARGE SCALE GENOMIC DNA]</scope>
    <source>
        <strain evidence="5">DSM 45899</strain>
    </source>
</reference>
<dbReference type="Gene3D" id="6.10.30.10">
    <property type="match status" value="1"/>
</dbReference>
<dbReference type="SUPFAM" id="SSF50249">
    <property type="entry name" value="Nucleic acid-binding proteins"/>
    <property type="match status" value="1"/>
</dbReference>
<dbReference type="InterPro" id="IPR022002">
    <property type="entry name" value="ChsH2_Znr"/>
</dbReference>
<dbReference type="RefSeq" id="WP_091276193.1">
    <property type="nucleotide sequence ID" value="NZ_FAOZ01000007.1"/>
</dbReference>
<dbReference type="InterPro" id="IPR012340">
    <property type="entry name" value="NA-bd_OB-fold"/>
</dbReference>
<feature type="domain" description="ChsH2 rubredoxin-like zinc ribbon" evidence="3">
    <location>
        <begin position="69"/>
        <end position="104"/>
    </location>
</feature>
<dbReference type="InterPro" id="IPR052513">
    <property type="entry name" value="Thioester_dehydratase-like"/>
</dbReference>
<protein>
    <submittedName>
        <fullName evidence="4">Uncharacterized OB-fold protein, contains Zn-ribbon domain</fullName>
    </submittedName>
</protein>
<dbReference type="PANTHER" id="PTHR34075:SF5">
    <property type="entry name" value="BLR3430 PROTEIN"/>
    <property type="match status" value="1"/>
</dbReference>
<dbReference type="PANTHER" id="PTHR34075">
    <property type="entry name" value="BLR3430 PROTEIN"/>
    <property type="match status" value="1"/>
</dbReference>
<dbReference type="EMBL" id="FAOZ01000007">
    <property type="protein sequence ID" value="CUU56245.1"/>
    <property type="molecule type" value="Genomic_DNA"/>
</dbReference>